<protein>
    <submittedName>
        <fullName evidence="1">Uncharacterized protein</fullName>
    </submittedName>
</protein>
<accession>A0A3S5A4M7</accession>
<sequence length="72" mass="8513">MEEKNYTTSRSSNNMDYKVKFTIDFKENGRLPFLDVEVIRSEETLKKKLFRKKSHAGITLDFQSNNTYGMKI</sequence>
<keyword evidence="2" id="KW-1185">Reference proteome</keyword>
<name>A0A3S5A4M7_9PLAT</name>
<dbReference type="Proteomes" id="UP000784294">
    <property type="component" value="Unassembled WGS sequence"/>
</dbReference>
<reference evidence="1" key="1">
    <citation type="submission" date="2018-11" db="EMBL/GenBank/DDBJ databases">
        <authorList>
            <consortium name="Pathogen Informatics"/>
        </authorList>
    </citation>
    <scope>NUCLEOTIDE SEQUENCE</scope>
</reference>
<comment type="caution">
    <text evidence="1">The sequence shown here is derived from an EMBL/GenBank/DDBJ whole genome shotgun (WGS) entry which is preliminary data.</text>
</comment>
<organism evidence="1 2">
    <name type="scientific">Protopolystoma xenopodis</name>
    <dbReference type="NCBI Taxonomy" id="117903"/>
    <lineage>
        <taxon>Eukaryota</taxon>
        <taxon>Metazoa</taxon>
        <taxon>Spiralia</taxon>
        <taxon>Lophotrochozoa</taxon>
        <taxon>Platyhelminthes</taxon>
        <taxon>Monogenea</taxon>
        <taxon>Polyopisthocotylea</taxon>
        <taxon>Polystomatidea</taxon>
        <taxon>Polystomatidae</taxon>
        <taxon>Protopolystoma</taxon>
    </lineage>
</organism>
<dbReference type="AlphaFoldDB" id="A0A3S5A4M7"/>
<dbReference type="EMBL" id="CAAALY010012961">
    <property type="protein sequence ID" value="VEL11821.1"/>
    <property type="molecule type" value="Genomic_DNA"/>
</dbReference>
<dbReference type="OrthoDB" id="10018421at2759"/>
<evidence type="ECO:0000313" key="1">
    <source>
        <dbReference type="EMBL" id="VEL11821.1"/>
    </source>
</evidence>
<gene>
    <name evidence="1" type="ORF">PXEA_LOCUS5261</name>
</gene>
<evidence type="ECO:0000313" key="2">
    <source>
        <dbReference type="Proteomes" id="UP000784294"/>
    </source>
</evidence>
<proteinExistence type="predicted"/>